<accession>A0ABT0WK99</accession>
<comment type="caution">
    <text evidence="1">The sequence shown here is derived from an EMBL/GenBank/DDBJ whole genome shotgun (WGS) entry which is preliminary data.</text>
</comment>
<evidence type="ECO:0000313" key="1">
    <source>
        <dbReference type="EMBL" id="MCM2535959.1"/>
    </source>
</evidence>
<name>A0ABT0WK99_9BACI</name>
<organism evidence="1 2">
    <name type="scientific">Neobacillus pocheonensis</name>
    <dbReference type="NCBI Taxonomy" id="363869"/>
    <lineage>
        <taxon>Bacteria</taxon>
        <taxon>Bacillati</taxon>
        <taxon>Bacillota</taxon>
        <taxon>Bacilli</taxon>
        <taxon>Bacillales</taxon>
        <taxon>Bacillaceae</taxon>
        <taxon>Neobacillus</taxon>
    </lineage>
</organism>
<protein>
    <recommendedName>
        <fullName evidence="3">DUF2877 domain-containing protein</fullName>
    </recommendedName>
</protein>
<evidence type="ECO:0000313" key="2">
    <source>
        <dbReference type="Proteomes" id="UP001523262"/>
    </source>
</evidence>
<reference evidence="1 2" key="1">
    <citation type="submission" date="2022-06" db="EMBL/GenBank/DDBJ databases">
        <authorList>
            <person name="Jeon C.O."/>
        </authorList>
    </citation>
    <scope>NUCLEOTIDE SEQUENCE [LARGE SCALE GENOMIC DNA]</scope>
    <source>
        <strain evidence="1 2">KCTC 13943</strain>
    </source>
</reference>
<keyword evidence="2" id="KW-1185">Reference proteome</keyword>
<gene>
    <name evidence="1" type="ORF">NDK43_31295</name>
</gene>
<dbReference type="EMBL" id="JAMQCR010000003">
    <property type="protein sequence ID" value="MCM2535959.1"/>
    <property type="molecule type" value="Genomic_DNA"/>
</dbReference>
<sequence length="130" mass="14773">MVMTMSMVTPFTIARLADENEIKELHPVLGFGADCYEAGMIEVLKELAERELMNLPPIKLSELTNGYQGKVDLHYLLLKNALTPQQIKLLEEYSDQFEFLNGSAASDYFIAGFLHGYRYLKSEAANRNTY</sequence>
<dbReference type="Proteomes" id="UP001523262">
    <property type="component" value="Unassembled WGS sequence"/>
</dbReference>
<evidence type="ECO:0008006" key="3">
    <source>
        <dbReference type="Google" id="ProtNLM"/>
    </source>
</evidence>
<proteinExistence type="predicted"/>